<keyword evidence="8" id="KW-0998">Cell outer membrane</keyword>
<keyword evidence="2" id="KW-0813">Transport</keyword>
<evidence type="ECO:0000256" key="1">
    <source>
        <dbReference type="ARBA" id="ARBA00004571"/>
    </source>
</evidence>
<dbReference type="InterPro" id="IPR000498">
    <property type="entry name" value="OmpA-like_TM_dom"/>
</dbReference>
<dbReference type="PROSITE" id="PS51123">
    <property type="entry name" value="OMPA_2"/>
    <property type="match status" value="1"/>
</dbReference>
<comment type="similarity">
    <text evidence="10">Belongs to the outer membrane OOP (TC 1.B.6) superfamily.</text>
</comment>
<comment type="subcellular location">
    <subcellularLocation>
        <location evidence="1">Cell outer membrane</location>
        <topology evidence="1">Multi-pass membrane protein</topology>
    </subcellularLocation>
</comment>
<evidence type="ECO:0000256" key="6">
    <source>
        <dbReference type="ARBA" id="ARBA00023114"/>
    </source>
</evidence>
<dbReference type="PANTHER" id="PTHR30329:SF21">
    <property type="entry name" value="LIPOPROTEIN YIAD-RELATED"/>
    <property type="match status" value="1"/>
</dbReference>
<protein>
    <submittedName>
        <fullName evidence="12">Cellulase</fullName>
    </submittedName>
</protein>
<dbReference type="InterPro" id="IPR011250">
    <property type="entry name" value="OMP/PagP_B-barrel"/>
</dbReference>
<proteinExistence type="inferred from homology"/>
<name>D0EXG4_9ACTN</name>
<feature type="non-terminal residue" evidence="12">
    <location>
        <position position="340"/>
    </location>
</feature>
<feature type="domain" description="OmpA-like" evidence="11">
    <location>
        <begin position="218"/>
        <end position="334"/>
    </location>
</feature>
<keyword evidence="5" id="KW-0406">Ion transport</keyword>
<dbReference type="InterPro" id="IPR036737">
    <property type="entry name" value="OmpA-like_sf"/>
</dbReference>
<reference evidence="12" key="1">
    <citation type="submission" date="2009-09" db="EMBL/GenBank/DDBJ databases">
        <authorList>
            <person name="Baik K.S."/>
            <person name="Kim D."/>
            <person name="Seong C.N."/>
        </authorList>
    </citation>
    <scope>NUCLEOTIDE SEQUENCE</scope>
    <source>
        <strain evidence="12">GS11</strain>
    </source>
</reference>
<keyword evidence="6" id="KW-0626">Porin</keyword>
<evidence type="ECO:0000259" key="11">
    <source>
        <dbReference type="PROSITE" id="PS51123"/>
    </source>
</evidence>
<dbReference type="GO" id="GO:0015288">
    <property type="term" value="F:porin activity"/>
    <property type="evidence" value="ECO:0007669"/>
    <property type="project" value="UniProtKB-KW"/>
</dbReference>
<dbReference type="InterPro" id="IPR006664">
    <property type="entry name" value="OMP_bac"/>
</dbReference>
<dbReference type="EMBL" id="GQ914732">
    <property type="protein sequence ID" value="ACX48919.1"/>
    <property type="molecule type" value="Genomic_DNA"/>
</dbReference>
<dbReference type="Pfam" id="PF00691">
    <property type="entry name" value="OmpA"/>
    <property type="match status" value="1"/>
</dbReference>
<evidence type="ECO:0000256" key="7">
    <source>
        <dbReference type="ARBA" id="ARBA00023136"/>
    </source>
</evidence>
<evidence type="ECO:0000256" key="9">
    <source>
        <dbReference type="PROSITE-ProRule" id="PRU00473"/>
    </source>
</evidence>
<dbReference type="GO" id="GO:0046930">
    <property type="term" value="C:pore complex"/>
    <property type="evidence" value="ECO:0007669"/>
    <property type="project" value="UniProtKB-KW"/>
</dbReference>
<evidence type="ECO:0000256" key="4">
    <source>
        <dbReference type="ARBA" id="ARBA00022692"/>
    </source>
</evidence>
<evidence type="ECO:0000256" key="5">
    <source>
        <dbReference type="ARBA" id="ARBA00023065"/>
    </source>
</evidence>
<evidence type="ECO:0000313" key="12">
    <source>
        <dbReference type="EMBL" id="ACX48919.1"/>
    </source>
</evidence>
<accession>D0EXG4</accession>
<dbReference type="Gene3D" id="2.40.160.20">
    <property type="match status" value="1"/>
</dbReference>
<dbReference type="GO" id="GO:0006811">
    <property type="term" value="P:monoatomic ion transport"/>
    <property type="evidence" value="ECO:0007669"/>
    <property type="project" value="UniProtKB-KW"/>
</dbReference>
<dbReference type="AlphaFoldDB" id="D0EXG4"/>
<keyword evidence="3" id="KW-1134">Transmembrane beta strand</keyword>
<evidence type="ECO:0000256" key="2">
    <source>
        <dbReference type="ARBA" id="ARBA00022448"/>
    </source>
</evidence>
<keyword evidence="7 9" id="KW-0472">Membrane</keyword>
<organism evidence="12">
    <name type="scientific">Streptomyces sp. GS11</name>
    <dbReference type="NCBI Taxonomy" id="681625"/>
    <lineage>
        <taxon>Bacteria</taxon>
        <taxon>Bacillati</taxon>
        <taxon>Actinomycetota</taxon>
        <taxon>Actinomycetes</taxon>
        <taxon>Kitasatosporales</taxon>
        <taxon>Streptomycetaceae</taxon>
        <taxon>Streptomyces</taxon>
    </lineage>
</organism>
<evidence type="ECO:0000256" key="8">
    <source>
        <dbReference type="ARBA" id="ARBA00023237"/>
    </source>
</evidence>
<dbReference type="SUPFAM" id="SSF56925">
    <property type="entry name" value="OMPA-like"/>
    <property type="match status" value="1"/>
</dbReference>
<dbReference type="Pfam" id="PF01389">
    <property type="entry name" value="OmpA_membrane"/>
    <property type="match status" value="1"/>
</dbReference>
<sequence length="340" mass="37458">MLPRCVALCTRKRKRIMKKIAIAVATVLAGGVISNVALADTYMGGKVGYNSLNDACYLNEPCDDDSFAASMHLGYSFNKYVAAEYGVDYLGDFTANFKKPGLNTVDGDLWALTLAPKFNLPLTDSWNLFAKVGAAYMMAGDEKDFVPTGSLGAEYQINYNWSLRAEYQRYQDMSDDVIEDMDSDFFGIGFNYKFGSEPVVQEKAVEEVVEARPATRIVDHVYPAQTTATVQFDLESAEVKDASNLSGTVDLMNTYPQAQVEITGYSDTTGSAAYNKQLTEKRAKAVADEFQAKGIAAERMTVKGMGEANPVASNETRQGRQMNRRVEVVVPAFEYQTTEN</sequence>
<dbReference type="InterPro" id="IPR006665">
    <property type="entry name" value="OmpA-like"/>
</dbReference>
<keyword evidence="4" id="KW-0812">Transmembrane</keyword>
<evidence type="ECO:0000256" key="10">
    <source>
        <dbReference type="RuleBase" id="RU003859"/>
    </source>
</evidence>
<dbReference type="PRINTS" id="PR01021">
    <property type="entry name" value="OMPADOMAIN"/>
</dbReference>
<evidence type="ECO:0000256" key="3">
    <source>
        <dbReference type="ARBA" id="ARBA00022452"/>
    </source>
</evidence>
<dbReference type="PANTHER" id="PTHR30329">
    <property type="entry name" value="STATOR ELEMENT OF FLAGELLAR MOTOR COMPLEX"/>
    <property type="match status" value="1"/>
</dbReference>
<dbReference type="SUPFAM" id="SSF103088">
    <property type="entry name" value="OmpA-like"/>
    <property type="match status" value="1"/>
</dbReference>
<dbReference type="Gene3D" id="3.30.1330.60">
    <property type="entry name" value="OmpA-like domain"/>
    <property type="match status" value="1"/>
</dbReference>
<dbReference type="CDD" id="cd07185">
    <property type="entry name" value="OmpA_C-like"/>
    <property type="match status" value="1"/>
</dbReference>
<dbReference type="GO" id="GO:0009279">
    <property type="term" value="C:cell outer membrane"/>
    <property type="evidence" value="ECO:0007669"/>
    <property type="project" value="UniProtKB-SubCell"/>
</dbReference>
<dbReference type="InterPro" id="IPR050330">
    <property type="entry name" value="Bact_OuterMem_StrucFunc"/>
</dbReference>